<name>A0A815WLL6_9BILA</name>
<feature type="domain" description="Menorin-like" evidence="2">
    <location>
        <begin position="1"/>
        <end position="66"/>
    </location>
</feature>
<dbReference type="EMBL" id="CAJNOT010015592">
    <property type="protein sequence ID" value="CAF1546911.1"/>
    <property type="molecule type" value="Genomic_DNA"/>
</dbReference>
<dbReference type="GO" id="GO:0005615">
    <property type="term" value="C:extracellular space"/>
    <property type="evidence" value="ECO:0007669"/>
    <property type="project" value="TreeGrafter"/>
</dbReference>
<comment type="caution">
    <text evidence="3">The sequence shown here is derived from an EMBL/GenBank/DDBJ whole genome shotgun (WGS) entry which is preliminary data.</text>
</comment>
<accession>A0A815WLL6</accession>
<comment type="similarity">
    <text evidence="1">Belongs to the menorin family.</text>
</comment>
<dbReference type="InterPro" id="IPR019356">
    <property type="entry name" value="Menorin_dom"/>
</dbReference>
<dbReference type="PANTHER" id="PTHR21184">
    <property type="entry name" value="MENORIN (DENDRITIC BRANCHING PROTEIN)"/>
    <property type="match status" value="1"/>
</dbReference>
<protein>
    <recommendedName>
        <fullName evidence="2">Menorin-like domain-containing protein</fullName>
    </recommendedName>
</protein>
<evidence type="ECO:0000259" key="2">
    <source>
        <dbReference type="Pfam" id="PF10223"/>
    </source>
</evidence>
<reference evidence="3" key="1">
    <citation type="submission" date="2021-02" db="EMBL/GenBank/DDBJ databases">
        <authorList>
            <person name="Nowell W R."/>
        </authorList>
    </citation>
    <scope>NUCLEOTIDE SEQUENCE</scope>
</reference>
<feature type="non-terminal residue" evidence="3">
    <location>
        <position position="72"/>
    </location>
</feature>
<evidence type="ECO:0000313" key="3">
    <source>
        <dbReference type="EMBL" id="CAF1546911.1"/>
    </source>
</evidence>
<dbReference type="Proteomes" id="UP000663864">
    <property type="component" value="Unassembled WGS sequence"/>
</dbReference>
<dbReference type="AlphaFoldDB" id="A0A815WLL6"/>
<organism evidence="3 4">
    <name type="scientific">Rotaria sordida</name>
    <dbReference type="NCBI Taxonomy" id="392033"/>
    <lineage>
        <taxon>Eukaryota</taxon>
        <taxon>Metazoa</taxon>
        <taxon>Spiralia</taxon>
        <taxon>Gnathifera</taxon>
        <taxon>Rotifera</taxon>
        <taxon>Eurotatoria</taxon>
        <taxon>Bdelloidea</taxon>
        <taxon>Philodinida</taxon>
        <taxon>Philodinidae</taxon>
        <taxon>Rotaria</taxon>
    </lineage>
</organism>
<dbReference type="Pfam" id="PF10223">
    <property type="entry name" value="Menorin_N"/>
    <property type="match status" value="1"/>
</dbReference>
<evidence type="ECO:0000256" key="1">
    <source>
        <dbReference type="ARBA" id="ARBA00044953"/>
    </source>
</evidence>
<dbReference type="PANTHER" id="PTHR21184:SF6">
    <property type="entry name" value="CONSERVED PLASMA MEMBRANE PROTEIN"/>
    <property type="match status" value="1"/>
</dbReference>
<proteinExistence type="inferred from homology"/>
<gene>
    <name evidence="3" type="ORF">ZHD862_LOCUS39242</name>
</gene>
<sequence length="72" mass="7852">MFIEADILIGSSSPDPIMAHPPNKTSDLTFSEFLKQVKSSSKGLKLDFKDINALQPCLDALDAQKDDVSSLK</sequence>
<evidence type="ECO:0000313" key="4">
    <source>
        <dbReference type="Proteomes" id="UP000663864"/>
    </source>
</evidence>